<proteinExistence type="inferred from homology"/>
<dbReference type="GO" id="GO:0004359">
    <property type="term" value="F:glutaminase activity"/>
    <property type="evidence" value="ECO:0007669"/>
    <property type="project" value="UniProtKB-EC"/>
</dbReference>
<evidence type="ECO:0000256" key="8">
    <source>
        <dbReference type="ARBA" id="ARBA00047838"/>
    </source>
</evidence>
<evidence type="ECO:0000256" key="5">
    <source>
        <dbReference type="ARBA" id="ARBA00022962"/>
    </source>
</evidence>
<dbReference type="GO" id="GO:0016829">
    <property type="term" value="F:lyase activity"/>
    <property type="evidence" value="ECO:0007669"/>
    <property type="project" value="UniProtKB-KW"/>
</dbReference>
<dbReference type="SUPFAM" id="SSF52317">
    <property type="entry name" value="Class I glutamine amidotransferase-like"/>
    <property type="match status" value="1"/>
</dbReference>
<comment type="catalytic activity">
    <reaction evidence="9 10">
        <text>L-glutamine + H2O = L-glutamate + NH4(+)</text>
        <dbReference type="Rhea" id="RHEA:15889"/>
        <dbReference type="ChEBI" id="CHEBI:15377"/>
        <dbReference type="ChEBI" id="CHEBI:28938"/>
        <dbReference type="ChEBI" id="CHEBI:29985"/>
        <dbReference type="ChEBI" id="CHEBI:58359"/>
        <dbReference type="EC" id="3.5.1.2"/>
    </reaction>
</comment>
<keyword evidence="7 10" id="KW-0456">Lyase</keyword>
<evidence type="ECO:0000259" key="12">
    <source>
        <dbReference type="Pfam" id="PF00117"/>
    </source>
</evidence>
<evidence type="ECO:0000313" key="13">
    <source>
        <dbReference type="EMBL" id="PCD77076.1"/>
    </source>
</evidence>
<dbReference type="CDD" id="cd01748">
    <property type="entry name" value="GATase1_IGP_Synthase"/>
    <property type="match status" value="1"/>
</dbReference>
<comment type="subcellular location">
    <subcellularLocation>
        <location evidence="10">Cytoplasm</location>
    </subcellularLocation>
</comment>
<comment type="function">
    <text evidence="10">IGPS catalyzes the conversion of PRFAR and glutamine to IGP, AICAR and glutamate. The HisH subunit catalyzes the hydrolysis of glutamine to glutamate and ammonia as part of the synthesis of IGP and AICAR. The resulting ammonia molecule is channeled to the active site of HisF.</text>
</comment>
<dbReference type="InterPro" id="IPR029062">
    <property type="entry name" value="Class_I_gatase-like"/>
</dbReference>
<evidence type="ECO:0000256" key="9">
    <source>
        <dbReference type="ARBA" id="ARBA00049534"/>
    </source>
</evidence>
<dbReference type="PIRSF" id="PIRSF000495">
    <property type="entry name" value="Amidotransf_hisH"/>
    <property type="match status" value="1"/>
</dbReference>
<evidence type="ECO:0000256" key="7">
    <source>
        <dbReference type="ARBA" id="ARBA00023239"/>
    </source>
</evidence>
<dbReference type="PANTHER" id="PTHR42701:SF1">
    <property type="entry name" value="IMIDAZOLE GLYCEROL PHOSPHATE SYNTHASE SUBUNIT HISH"/>
    <property type="match status" value="1"/>
</dbReference>
<dbReference type="UniPathway" id="UPA00031">
    <property type="reaction ID" value="UER00010"/>
</dbReference>
<dbReference type="EC" id="3.5.1.2" evidence="10"/>
<keyword evidence="5 10" id="KW-0315">Glutamine amidotransferase</keyword>
<dbReference type="InterPro" id="IPR010139">
    <property type="entry name" value="Imidazole-glycPsynth_HisH"/>
</dbReference>
<dbReference type="OrthoDB" id="9807137at2"/>
<dbReference type="NCBIfam" id="TIGR01855">
    <property type="entry name" value="IMP_synth_hisH"/>
    <property type="match status" value="1"/>
</dbReference>
<feature type="domain" description="Glutamine amidotransferase" evidence="12">
    <location>
        <begin position="16"/>
        <end position="208"/>
    </location>
</feature>
<comment type="caution">
    <text evidence="13">The sequence shown here is derived from an EMBL/GenBank/DDBJ whole genome shotgun (WGS) entry which is preliminary data.</text>
</comment>
<evidence type="ECO:0000256" key="6">
    <source>
        <dbReference type="ARBA" id="ARBA00023102"/>
    </source>
</evidence>
<keyword evidence="10" id="KW-0963">Cytoplasm</keyword>
<evidence type="ECO:0000256" key="2">
    <source>
        <dbReference type="ARBA" id="ARBA00011152"/>
    </source>
</evidence>
<dbReference type="EMBL" id="NTJD01000003">
    <property type="protein sequence ID" value="PCD77076.1"/>
    <property type="molecule type" value="Genomic_DNA"/>
</dbReference>
<dbReference type="Gene3D" id="3.40.50.880">
    <property type="match status" value="1"/>
</dbReference>
<evidence type="ECO:0000256" key="4">
    <source>
        <dbReference type="ARBA" id="ARBA00022801"/>
    </source>
</evidence>
<reference evidence="13 14" key="1">
    <citation type="submission" date="2017-09" db="EMBL/GenBank/DDBJ databases">
        <title>A multilocus sequence analysis scheme for characterization of bacteria in the genus Thioclava.</title>
        <authorList>
            <person name="Liu Y."/>
            <person name="Shao Z."/>
        </authorList>
    </citation>
    <scope>NUCLEOTIDE SEQUENCE [LARGE SCALE GENOMIC DNA]</scope>
    <source>
        <strain evidence="13 14">CAU 1312</strain>
    </source>
</reference>
<dbReference type="Pfam" id="PF00117">
    <property type="entry name" value="GATase"/>
    <property type="match status" value="1"/>
</dbReference>
<gene>
    <name evidence="10" type="primary">hisH</name>
    <name evidence="13" type="ORF">CLN94_04675</name>
</gene>
<dbReference type="HAMAP" id="MF_00278">
    <property type="entry name" value="HisH"/>
    <property type="match status" value="1"/>
</dbReference>
<dbReference type="GO" id="GO:0000105">
    <property type="term" value="P:L-histidine biosynthetic process"/>
    <property type="evidence" value="ECO:0007669"/>
    <property type="project" value="UniProtKB-UniRule"/>
</dbReference>
<accession>A0A2A4CSI3</accession>
<keyword evidence="6 10" id="KW-0368">Histidine biosynthesis</keyword>
<comment type="pathway">
    <text evidence="1 10">Amino-acid biosynthesis; L-histidine biosynthesis; L-histidine from 5-phospho-alpha-D-ribose 1-diphosphate: step 5/9.</text>
</comment>
<dbReference type="GO" id="GO:0000107">
    <property type="term" value="F:imidazoleglycerol-phosphate synthase activity"/>
    <property type="evidence" value="ECO:0007669"/>
    <property type="project" value="UniProtKB-UniRule"/>
</dbReference>
<evidence type="ECO:0000256" key="10">
    <source>
        <dbReference type="HAMAP-Rule" id="MF_00278"/>
    </source>
</evidence>
<keyword evidence="14" id="KW-1185">Reference proteome</keyword>
<keyword evidence="4 10" id="KW-0378">Hydrolase</keyword>
<organism evidence="13 14">
    <name type="scientific">Pseudothioclava arenosa</name>
    <dbReference type="NCBI Taxonomy" id="1795308"/>
    <lineage>
        <taxon>Bacteria</taxon>
        <taxon>Pseudomonadati</taxon>
        <taxon>Pseudomonadota</taxon>
        <taxon>Alphaproteobacteria</taxon>
        <taxon>Rhodobacterales</taxon>
        <taxon>Paracoccaceae</taxon>
        <taxon>Pseudothioclava</taxon>
    </lineage>
</organism>
<feature type="active site" evidence="10 11">
    <location>
        <position position="193"/>
    </location>
</feature>
<protein>
    <recommendedName>
        <fullName evidence="10">Imidazole glycerol phosphate synthase subunit HisH</fullName>
        <ecNumber evidence="10">4.3.2.10</ecNumber>
    </recommendedName>
    <alternativeName>
        <fullName evidence="10">IGP synthase glutaminase subunit</fullName>
        <ecNumber evidence="10">3.5.1.2</ecNumber>
    </alternativeName>
    <alternativeName>
        <fullName evidence="10">IGP synthase subunit HisH</fullName>
    </alternativeName>
    <alternativeName>
        <fullName evidence="10">ImGP synthase subunit HisH</fullName>
        <shortName evidence="10">IGPS subunit HisH</shortName>
    </alternativeName>
</protein>
<dbReference type="AlphaFoldDB" id="A0A2A4CSI3"/>
<evidence type="ECO:0000313" key="14">
    <source>
        <dbReference type="Proteomes" id="UP000243507"/>
    </source>
</evidence>
<dbReference type="PROSITE" id="PS51273">
    <property type="entry name" value="GATASE_TYPE_1"/>
    <property type="match status" value="1"/>
</dbReference>
<comment type="subunit">
    <text evidence="2 10">Heterodimer of HisH and HisF.</text>
</comment>
<evidence type="ECO:0000256" key="1">
    <source>
        <dbReference type="ARBA" id="ARBA00005091"/>
    </source>
</evidence>
<feature type="active site" evidence="10 11">
    <location>
        <position position="195"/>
    </location>
</feature>
<evidence type="ECO:0000256" key="3">
    <source>
        <dbReference type="ARBA" id="ARBA00022605"/>
    </source>
</evidence>
<dbReference type="InterPro" id="IPR017926">
    <property type="entry name" value="GATASE"/>
</dbReference>
<dbReference type="RefSeq" id="WP_096431676.1">
    <property type="nucleotide sequence ID" value="NZ_NTJD01000003.1"/>
</dbReference>
<sequence>MSLTALVDYDSGNLHSAQKAFERMAHEAGHGTIVVTSEPDVVARADRIVLPGDGAYPSCYAALHRFSGLFEAIEEAVTTRAVPFMGICIGMHMMATRGLEFEETPGFGWVPGEVVRITPADASLKVPHMGWNDLVIDQPHAVLDGIQTGDHAYFVHSYHFKVANPAHLLAHADYAGPVTAVIGRDNMVGTQFHPEKSQATGLRIISNFLGWKP</sequence>
<comment type="catalytic activity">
    <reaction evidence="8 10">
        <text>5-[(5-phospho-1-deoxy-D-ribulos-1-ylimino)methylamino]-1-(5-phospho-beta-D-ribosyl)imidazole-4-carboxamide + L-glutamine = D-erythro-1-(imidazol-4-yl)glycerol 3-phosphate + 5-amino-1-(5-phospho-beta-D-ribosyl)imidazole-4-carboxamide + L-glutamate + H(+)</text>
        <dbReference type="Rhea" id="RHEA:24793"/>
        <dbReference type="ChEBI" id="CHEBI:15378"/>
        <dbReference type="ChEBI" id="CHEBI:29985"/>
        <dbReference type="ChEBI" id="CHEBI:58278"/>
        <dbReference type="ChEBI" id="CHEBI:58359"/>
        <dbReference type="ChEBI" id="CHEBI:58475"/>
        <dbReference type="ChEBI" id="CHEBI:58525"/>
        <dbReference type="EC" id="4.3.2.10"/>
    </reaction>
</comment>
<dbReference type="PANTHER" id="PTHR42701">
    <property type="entry name" value="IMIDAZOLE GLYCEROL PHOSPHATE SYNTHASE SUBUNIT HISH"/>
    <property type="match status" value="1"/>
</dbReference>
<dbReference type="GO" id="GO:0005737">
    <property type="term" value="C:cytoplasm"/>
    <property type="evidence" value="ECO:0007669"/>
    <property type="project" value="UniProtKB-SubCell"/>
</dbReference>
<keyword evidence="3 10" id="KW-0028">Amino-acid biosynthesis</keyword>
<evidence type="ECO:0000256" key="11">
    <source>
        <dbReference type="PIRSR" id="PIRSR000495-1"/>
    </source>
</evidence>
<dbReference type="Proteomes" id="UP000243507">
    <property type="component" value="Unassembled WGS sequence"/>
</dbReference>
<dbReference type="EC" id="4.3.2.10" evidence="10"/>
<feature type="active site" description="Nucleophile" evidence="10 11">
    <location>
        <position position="88"/>
    </location>
</feature>
<name>A0A2A4CSI3_9RHOB</name>